<evidence type="ECO:0000259" key="3">
    <source>
        <dbReference type="Pfam" id="PF10502"/>
    </source>
</evidence>
<dbReference type="EMBL" id="SDMP01000008">
    <property type="protein sequence ID" value="RYR41832.1"/>
    <property type="molecule type" value="Genomic_DNA"/>
</dbReference>
<keyword evidence="2" id="KW-0472">Membrane</keyword>
<dbReference type="PANTHER" id="PTHR43390:SF10">
    <property type="entry name" value="PEPTIDASE S26 DOMAIN-CONTAINING PROTEIN"/>
    <property type="match status" value="1"/>
</dbReference>
<evidence type="ECO:0000256" key="2">
    <source>
        <dbReference type="SAM" id="Phobius"/>
    </source>
</evidence>
<evidence type="ECO:0000313" key="4">
    <source>
        <dbReference type="EMBL" id="RYR41832.1"/>
    </source>
</evidence>
<dbReference type="GO" id="GO:0009535">
    <property type="term" value="C:chloroplast thylakoid membrane"/>
    <property type="evidence" value="ECO:0007669"/>
    <property type="project" value="TreeGrafter"/>
</dbReference>
<keyword evidence="2" id="KW-1133">Transmembrane helix</keyword>
<keyword evidence="5" id="KW-1185">Reference proteome</keyword>
<keyword evidence="2" id="KW-0812">Transmembrane</keyword>
<dbReference type="Gene3D" id="2.10.109.10">
    <property type="entry name" value="Umud Fragment, subunit A"/>
    <property type="match status" value="1"/>
</dbReference>
<dbReference type="CDD" id="cd06530">
    <property type="entry name" value="S26_SPase_I"/>
    <property type="match status" value="1"/>
</dbReference>
<reference evidence="4 5" key="1">
    <citation type="submission" date="2019-01" db="EMBL/GenBank/DDBJ databases">
        <title>Sequencing of cultivated peanut Arachis hypogaea provides insights into genome evolution and oil improvement.</title>
        <authorList>
            <person name="Chen X."/>
        </authorList>
    </citation>
    <scope>NUCLEOTIDE SEQUENCE [LARGE SCALE GENOMIC DNA]</scope>
    <source>
        <strain evidence="5">cv. Fuhuasheng</strain>
        <tissue evidence="4">Leaves</tissue>
    </source>
</reference>
<dbReference type="InterPro" id="IPR036286">
    <property type="entry name" value="LexA/Signal_pep-like_sf"/>
</dbReference>
<dbReference type="GO" id="GO:0010027">
    <property type="term" value="P:thylakoid membrane organization"/>
    <property type="evidence" value="ECO:0007669"/>
    <property type="project" value="TreeGrafter"/>
</dbReference>
<dbReference type="InterPro" id="IPR000223">
    <property type="entry name" value="Pept_S26A_signal_pept_1"/>
</dbReference>
<dbReference type="GO" id="GO:0006465">
    <property type="term" value="P:signal peptide processing"/>
    <property type="evidence" value="ECO:0007669"/>
    <property type="project" value="InterPro"/>
</dbReference>
<protein>
    <recommendedName>
        <fullName evidence="3">Peptidase S26 domain-containing protein</fullName>
    </recommendedName>
</protein>
<dbReference type="PROSITE" id="PS00761">
    <property type="entry name" value="SPASE_I_3"/>
    <property type="match status" value="1"/>
</dbReference>
<evidence type="ECO:0000313" key="5">
    <source>
        <dbReference type="Proteomes" id="UP000289738"/>
    </source>
</evidence>
<sequence>MENHVFSLSLLCLLCGWISFPLVSLLIHIFLFLTLFLSSQRVPKGHVYVLGDNRNISNDSHMWGPLPVKNIIGRYVMSWHRPRNI</sequence>
<gene>
    <name evidence="4" type="ORF">Ahy_A08g038267</name>
</gene>
<name>A0A445BT52_ARAHY</name>
<feature type="domain" description="Peptidase S26" evidence="3">
    <location>
        <begin position="36"/>
        <end position="79"/>
    </location>
</feature>
<accession>A0A445BT52</accession>
<evidence type="ECO:0000256" key="1">
    <source>
        <dbReference type="ARBA" id="ARBA00022801"/>
    </source>
</evidence>
<dbReference type="SUPFAM" id="SSF51306">
    <property type="entry name" value="LexA/Signal peptidase"/>
    <property type="match status" value="1"/>
</dbReference>
<keyword evidence="1" id="KW-0378">Hydrolase</keyword>
<dbReference type="AlphaFoldDB" id="A0A445BT52"/>
<dbReference type="InterPro" id="IPR019758">
    <property type="entry name" value="Pept_S26A_signal_pept_1_CS"/>
</dbReference>
<dbReference type="Pfam" id="PF10502">
    <property type="entry name" value="Peptidase_S26"/>
    <property type="match status" value="1"/>
</dbReference>
<feature type="transmembrane region" description="Helical" evidence="2">
    <location>
        <begin position="6"/>
        <end position="37"/>
    </location>
</feature>
<comment type="caution">
    <text evidence="4">The sequence shown here is derived from an EMBL/GenBank/DDBJ whole genome shotgun (WGS) entry which is preliminary data.</text>
</comment>
<dbReference type="Proteomes" id="UP000289738">
    <property type="component" value="Chromosome A08"/>
</dbReference>
<dbReference type="InterPro" id="IPR019533">
    <property type="entry name" value="Peptidase_S26"/>
</dbReference>
<organism evidence="4 5">
    <name type="scientific">Arachis hypogaea</name>
    <name type="common">Peanut</name>
    <dbReference type="NCBI Taxonomy" id="3818"/>
    <lineage>
        <taxon>Eukaryota</taxon>
        <taxon>Viridiplantae</taxon>
        <taxon>Streptophyta</taxon>
        <taxon>Embryophyta</taxon>
        <taxon>Tracheophyta</taxon>
        <taxon>Spermatophyta</taxon>
        <taxon>Magnoliopsida</taxon>
        <taxon>eudicotyledons</taxon>
        <taxon>Gunneridae</taxon>
        <taxon>Pentapetalae</taxon>
        <taxon>rosids</taxon>
        <taxon>fabids</taxon>
        <taxon>Fabales</taxon>
        <taxon>Fabaceae</taxon>
        <taxon>Papilionoideae</taxon>
        <taxon>50 kb inversion clade</taxon>
        <taxon>dalbergioids sensu lato</taxon>
        <taxon>Dalbergieae</taxon>
        <taxon>Pterocarpus clade</taxon>
        <taxon>Arachis</taxon>
    </lineage>
</organism>
<dbReference type="GO" id="GO:0004252">
    <property type="term" value="F:serine-type endopeptidase activity"/>
    <property type="evidence" value="ECO:0007669"/>
    <property type="project" value="InterPro"/>
</dbReference>
<dbReference type="PANTHER" id="PTHR43390">
    <property type="entry name" value="SIGNAL PEPTIDASE I"/>
    <property type="match status" value="1"/>
</dbReference>
<proteinExistence type="predicted"/>